<dbReference type="AlphaFoldDB" id="A0AAD8VJN5"/>
<dbReference type="InterPro" id="IPR053781">
    <property type="entry name" value="F-box_AtFBL13-like"/>
</dbReference>
<dbReference type="PROSITE" id="PS50181">
    <property type="entry name" value="FBOX"/>
    <property type="match status" value="1"/>
</dbReference>
<dbReference type="PANTHER" id="PTHR34223">
    <property type="entry name" value="OS11G0201299 PROTEIN"/>
    <property type="match status" value="1"/>
</dbReference>
<dbReference type="SUPFAM" id="SSF81383">
    <property type="entry name" value="F-box domain"/>
    <property type="match status" value="1"/>
</dbReference>
<evidence type="ECO:0000313" key="3">
    <source>
        <dbReference type="Proteomes" id="UP001231189"/>
    </source>
</evidence>
<dbReference type="EMBL" id="JAUUTY010000007">
    <property type="protein sequence ID" value="KAK1610172.1"/>
    <property type="molecule type" value="Genomic_DNA"/>
</dbReference>
<dbReference type="SUPFAM" id="SSF52047">
    <property type="entry name" value="RNI-like"/>
    <property type="match status" value="1"/>
</dbReference>
<name>A0AAD8VJN5_LOLMU</name>
<dbReference type="Pfam" id="PF00646">
    <property type="entry name" value="F-box"/>
    <property type="match status" value="1"/>
</dbReference>
<dbReference type="InterPro" id="IPR055411">
    <property type="entry name" value="LRR_FXL15/At3g58940/PEG3-like"/>
</dbReference>
<dbReference type="InterPro" id="IPR032675">
    <property type="entry name" value="LRR_dom_sf"/>
</dbReference>
<accession>A0AAD8VJN5</accession>
<sequence>METAAKRVRAGDPTNNDRLSALPDDLLRHVLAFLPSRRAVQTGVLSKRWTGLWRSVRRIDIKIDDVNSRYYGSSYSKEKWEKAENFINNLLTFHDAPTLDAFRIVIGSNHEDLLPTINRWVCRGIKYRPADVEIGYYFHGVYKLPHLGSASTALLKKLYLFGVYLDDHFEKQLRSGCPVLEDLTLQECWTYFRDIHSSTLRKLVLRECYGSSEMLVIRAPALVSLTIFTLYRKIGVTLDGPMNHLVNASICPFDGRSSNPSRVSLLGSMFNVTNLELICLSAEVMLDKELDKYPSFTNLKTLSMTSCLDTKTFLVDGRLGSSCDPHEKFNALARLLHKAPNLERLTLENCWVQLAPKTEVMKIQMMQRI</sequence>
<dbReference type="PANTHER" id="PTHR34223:SF98">
    <property type="entry name" value="OS04G0440901 PROTEIN"/>
    <property type="match status" value="1"/>
</dbReference>
<dbReference type="InterPro" id="IPR001810">
    <property type="entry name" value="F-box_dom"/>
</dbReference>
<keyword evidence="3" id="KW-1185">Reference proteome</keyword>
<comment type="caution">
    <text evidence="2">The sequence shown here is derived from an EMBL/GenBank/DDBJ whole genome shotgun (WGS) entry which is preliminary data.</text>
</comment>
<protein>
    <recommendedName>
        <fullName evidence="1">F-box domain-containing protein</fullName>
    </recommendedName>
</protein>
<feature type="domain" description="F-box" evidence="1">
    <location>
        <begin position="16"/>
        <end position="66"/>
    </location>
</feature>
<evidence type="ECO:0000259" key="1">
    <source>
        <dbReference type="PROSITE" id="PS50181"/>
    </source>
</evidence>
<dbReference type="Gene3D" id="3.80.10.10">
    <property type="entry name" value="Ribonuclease Inhibitor"/>
    <property type="match status" value="1"/>
</dbReference>
<organism evidence="2 3">
    <name type="scientific">Lolium multiflorum</name>
    <name type="common">Italian ryegrass</name>
    <name type="synonym">Lolium perenne subsp. multiflorum</name>
    <dbReference type="NCBI Taxonomy" id="4521"/>
    <lineage>
        <taxon>Eukaryota</taxon>
        <taxon>Viridiplantae</taxon>
        <taxon>Streptophyta</taxon>
        <taxon>Embryophyta</taxon>
        <taxon>Tracheophyta</taxon>
        <taxon>Spermatophyta</taxon>
        <taxon>Magnoliopsida</taxon>
        <taxon>Liliopsida</taxon>
        <taxon>Poales</taxon>
        <taxon>Poaceae</taxon>
        <taxon>BOP clade</taxon>
        <taxon>Pooideae</taxon>
        <taxon>Poodae</taxon>
        <taxon>Poeae</taxon>
        <taxon>Poeae Chloroplast Group 2 (Poeae type)</taxon>
        <taxon>Loliodinae</taxon>
        <taxon>Loliinae</taxon>
        <taxon>Lolium</taxon>
    </lineage>
</organism>
<reference evidence="2" key="1">
    <citation type="submission" date="2023-07" db="EMBL/GenBank/DDBJ databases">
        <title>A chromosome-level genome assembly of Lolium multiflorum.</title>
        <authorList>
            <person name="Chen Y."/>
            <person name="Copetti D."/>
            <person name="Kolliker R."/>
            <person name="Studer B."/>
        </authorList>
    </citation>
    <scope>NUCLEOTIDE SEQUENCE</scope>
    <source>
        <strain evidence="2">02402/16</strain>
        <tissue evidence="2">Leaf</tissue>
    </source>
</reference>
<dbReference type="Pfam" id="PF24758">
    <property type="entry name" value="LRR_At5g56370"/>
    <property type="match status" value="1"/>
</dbReference>
<dbReference type="InterPro" id="IPR036047">
    <property type="entry name" value="F-box-like_dom_sf"/>
</dbReference>
<gene>
    <name evidence="2" type="ORF">QYE76_033845</name>
</gene>
<proteinExistence type="predicted"/>
<dbReference type="InterPro" id="IPR053197">
    <property type="entry name" value="F-box_SCFL_complex_component"/>
</dbReference>
<dbReference type="Proteomes" id="UP001231189">
    <property type="component" value="Unassembled WGS sequence"/>
</dbReference>
<dbReference type="CDD" id="cd22160">
    <property type="entry name" value="F-box_AtFBL13-like"/>
    <property type="match status" value="1"/>
</dbReference>
<evidence type="ECO:0000313" key="2">
    <source>
        <dbReference type="EMBL" id="KAK1610172.1"/>
    </source>
</evidence>